<evidence type="ECO:0000313" key="3">
    <source>
        <dbReference type="Proteomes" id="UP001630127"/>
    </source>
</evidence>
<reference evidence="2 3" key="1">
    <citation type="submission" date="2024-11" db="EMBL/GenBank/DDBJ databases">
        <title>A near-complete genome assembly of Cinchona calisaya.</title>
        <authorList>
            <person name="Lian D.C."/>
            <person name="Zhao X.W."/>
            <person name="Wei L."/>
        </authorList>
    </citation>
    <scope>NUCLEOTIDE SEQUENCE [LARGE SCALE GENOMIC DNA]</scope>
    <source>
        <tissue evidence="2">Nenye</tissue>
    </source>
</reference>
<keyword evidence="3" id="KW-1185">Reference proteome</keyword>
<accession>A0ABD3AG94</accession>
<dbReference type="EMBL" id="JBJUIK010000004">
    <property type="protein sequence ID" value="KAL3530649.1"/>
    <property type="molecule type" value="Genomic_DNA"/>
</dbReference>
<evidence type="ECO:0000313" key="2">
    <source>
        <dbReference type="EMBL" id="KAL3530649.1"/>
    </source>
</evidence>
<sequence>MREEITTILMGYGRDAVGSGKGKYYVPQPSTSSHGWTIVIRHTRRDQVRIEQLIVETPQNANNDLVDHVQQIPEIVEQPVEQHIPQGTVSSMASKAEETLSKLKGVGDGIRSPDHPTTLPSSAYASDVSPSHA</sequence>
<dbReference type="AlphaFoldDB" id="A0ABD3AG94"/>
<feature type="compositionally biased region" description="Polar residues" evidence="1">
    <location>
        <begin position="118"/>
        <end position="133"/>
    </location>
</feature>
<name>A0ABD3AG94_9GENT</name>
<gene>
    <name evidence="2" type="ORF">ACH5RR_009971</name>
</gene>
<organism evidence="2 3">
    <name type="scientific">Cinchona calisaya</name>
    <dbReference type="NCBI Taxonomy" id="153742"/>
    <lineage>
        <taxon>Eukaryota</taxon>
        <taxon>Viridiplantae</taxon>
        <taxon>Streptophyta</taxon>
        <taxon>Embryophyta</taxon>
        <taxon>Tracheophyta</taxon>
        <taxon>Spermatophyta</taxon>
        <taxon>Magnoliopsida</taxon>
        <taxon>eudicotyledons</taxon>
        <taxon>Gunneridae</taxon>
        <taxon>Pentapetalae</taxon>
        <taxon>asterids</taxon>
        <taxon>lamiids</taxon>
        <taxon>Gentianales</taxon>
        <taxon>Rubiaceae</taxon>
        <taxon>Cinchonoideae</taxon>
        <taxon>Cinchoneae</taxon>
        <taxon>Cinchona</taxon>
    </lineage>
</organism>
<dbReference type="Proteomes" id="UP001630127">
    <property type="component" value="Unassembled WGS sequence"/>
</dbReference>
<protein>
    <submittedName>
        <fullName evidence="2">Uncharacterized protein</fullName>
    </submittedName>
</protein>
<evidence type="ECO:0000256" key="1">
    <source>
        <dbReference type="SAM" id="MobiDB-lite"/>
    </source>
</evidence>
<feature type="region of interest" description="Disordered" evidence="1">
    <location>
        <begin position="91"/>
        <end position="133"/>
    </location>
</feature>
<proteinExistence type="predicted"/>
<comment type="caution">
    <text evidence="2">The sequence shown here is derived from an EMBL/GenBank/DDBJ whole genome shotgun (WGS) entry which is preliminary data.</text>
</comment>